<dbReference type="KEGG" id="xya:ET471_00995"/>
<dbReference type="EMBL" id="CP035493">
    <property type="protein sequence ID" value="QAY68798.1"/>
    <property type="molecule type" value="Genomic_DNA"/>
</dbReference>
<dbReference type="AlphaFoldDB" id="A0A4P6FDX8"/>
<protein>
    <submittedName>
        <fullName evidence="7">PIN domain-containing protein</fullName>
    </submittedName>
</protein>
<dbReference type="OrthoDB" id="113459at2"/>
<evidence type="ECO:0000259" key="5">
    <source>
        <dbReference type="Pfam" id="PF13470"/>
    </source>
</evidence>
<feature type="domain" description="PIN" evidence="5">
    <location>
        <begin position="6"/>
        <end position="113"/>
    </location>
</feature>
<dbReference type="InterPro" id="IPR002716">
    <property type="entry name" value="PIN_dom"/>
</dbReference>
<keyword evidence="8" id="KW-1185">Reference proteome</keyword>
<keyword evidence="4" id="KW-0460">Magnesium</keyword>
<dbReference type="Pfam" id="PF13470">
    <property type="entry name" value="PIN_3"/>
    <property type="match status" value="1"/>
</dbReference>
<dbReference type="Pfam" id="PF26343">
    <property type="entry name" value="VapC50_C"/>
    <property type="match status" value="1"/>
</dbReference>
<feature type="domain" description="VapC50 C-terminal" evidence="6">
    <location>
        <begin position="133"/>
        <end position="185"/>
    </location>
</feature>
<keyword evidence="2" id="KW-0479">Metal-binding</keyword>
<dbReference type="GO" id="GO:0004518">
    <property type="term" value="F:nuclease activity"/>
    <property type="evidence" value="ECO:0007669"/>
    <property type="project" value="UniProtKB-KW"/>
</dbReference>
<gene>
    <name evidence="7" type="ORF">ET471_00995</name>
</gene>
<accession>A0A4P6FDX8</accession>
<dbReference type="GO" id="GO:0046872">
    <property type="term" value="F:metal ion binding"/>
    <property type="evidence" value="ECO:0007669"/>
    <property type="project" value="UniProtKB-KW"/>
</dbReference>
<evidence type="ECO:0000256" key="4">
    <source>
        <dbReference type="ARBA" id="ARBA00022842"/>
    </source>
</evidence>
<sequence>MARLQRVFIDTSELYPFTIMDVLLTLSEDLLFTWVWTDEVLDEWERVIVDDGVRTAASPRSVTGAVRTHFRRYRIDPARYRHQITEDLSSDPGDRAHAAACIYGDVDVLLTRDATGFQAPALAAAGVHVTRSDDYLCTLLARHPHATTESFTRTAASRKNPPVSTVELAAMIANAGAPRFAERIHTRLPL</sequence>
<evidence type="ECO:0000256" key="1">
    <source>
        <dbReference type="ARBA" id="ARBA00022722"/>
    </source>
</evidence>
<dbReference type="Proteomes" id="UP000292118">
    <property type="component" value="Chromosome"/>
</dbReference>
<dbReference type="InterPro" id="IPR058652">
    <property type="entry name" value="VapC50_C"/>
</dbReference>
<proteinExistence type="predicted"/>
<evidence type="ECO:0000313" key="7">
    <source>
        <dbReference type="EMBL" id="QAY68798.1"/>
    </source>
</evidence>
<dbReference type="GO" id="GO:0016787">
    <property type="term" value="F:hydrolase activity"/>
    <property type="evidence" value="ECO:0007669"/>
    <property type="project" value="UniProtKB-KW"/>
</dbReference>
<evidence type="ECO:0000313" key="8">
    <source>
        <dbReference type="Proteomes" id="UP000292118"/>
    </source>
</evidence>
<keyword evidence="1" id="KW-0540">Nuclease</keyword>
<keyword evidence="3" id="KW-0378">Hydrolase</keyword>
<evidence type="ECO:0000256" key="2">
    <source>
        <dbReference type="ARBA" id="ARBA00022723"/>
    </source>
</evidence>
<reference evidence="7 8" key="1">
    <citation type="submission" date="2019-01" db="EMBL/GenBank/DDBJ databases">
        <title>Genome sequencing of strain FW10M-9.</title>
        <authorList>
            <person name="Heo J."/>
            <person name="Kim S.-J."/>
            <person name="Kim J.-S."/>
            <person name="Hong S.-B."/>
            <person name="Kwon S.-W."/>
        </authorList>
    </citation>
    <scope>NUCLEOTIDE SEQUENCE [LARGE SCALE GENOMIC DNA]</scope>
    <source>
        <strain evidence="7 8">FW10M-9</strain>
    </source>
</reference>
<evidence type="ECO:0000256" key="3">
    <source>
        <dbReference type="ARBA" id="ARBA00022801"/>
    </source>
</evidence>
<evidence type="ECO:0000259" key="6">
    <source>
        <dbReference type="Pfam" id="PF26343"/>
    </source>
</evidence>
<organism evidence="7 8">
    <name type="scientific">Xylanimonas protaetiae</name>
    <dbReference type="NCBI Taxonomy" id="2509457"/>
    <lineage>
        <taxon>Bacteria</taxon>
        <taxon>Bacillati</taxon>
        <taxon>Actinomycetota</taxon>
        <taxon>Actinomycetes</taxon>
        <taxon>Micrococcales</taxon>
        <taxon>Promicromonosporaceae</taxon>
        <taxon>Xylanimonas</taxon>
    </lineage>
</organism>
<dbReference type="RefSeq" id="WP_129186200.1">
    <property type="nucleotide sequence ID" value="NZ_CP035493.1"/>
</dbReference>
<name>A0A4P6FDX8_9MICO</name>